<dbReference type="OrthoDB" id="9774361at2"/>
<dbReference type="InterPro" id="IPR002549">
    <property type="entry name" value="AI-2E-like"/>
</dbReference>
<keyword evidence="8" id="KW-1185">Reference proteome</keyword>
<dbReference type="Proteomes" id="UP000265816">
    <property type="component" value="Unassembled WGS sequence"/>
</dbReference>
<evidence type="ECO:0000256" key="3">
    <source>
        <dbReference type="ARBA" id="ARBA00022692"/>
    </source>
</evidence>
<evidence type="ECO:0000256" key="6">
    <source>
        <dbReference type="SAM" id="Phobius"/>
    </source>
</evidence>
<dbReference type="EMBL" id="QWVT01000008">
    <property type="protein sequence ID" value="RID87873.1"/>
    <property type="molecule type" value="Genomic_DNA"/>
</dbReference>
<evidence type="ECO:0000313" key="8">
    <source>
        <dbReference type="Proteomes" id="UP000265816"/>
    </source>
</evidence>
<feature type="transmembrane region" description="Helical" evidence="6">
    <location>
        <begin position="33"/>
        <end position="50"/>
    </location>
</feature>
<comment type="caution">
    <text evidence="7">The sequence shown here is derived from an EMBL/GenBank/DDBJ whole genome shotgun (WGS) entry which is preliminary data.</text>
</comment>
<accession>A0A398BKH4</accession>
<dbReference type="InterPro" id="IPR014227">
    <property type="entry name" value="YtvI-like"/>
</dbReference>
<organism evidence="7 8">
    <name type="scientific">Mesobacillus zeae</name>
    <dbReference type="NCBI Taxonomy" id="1917180"/>
    <lineage>
        <taxon>Bacteria</taxon>
        <taxon>Bacillati</taxon>
        <taxon>Bacillota</taxon>
        <taxon>Bacilli</taxon>
        <taxon>Bacillales</taxon>
        <taxon>Bacillaceae</taxon>
        <taxon>Mesobacillus</taxon>
    </lineage>
</organism>
<dbReference type="RefSeq" id="WP_119111445.1">
    <property type="nucleotide sequence ID" value="NZ_CBCSEO010000001.1"/>
</dbReference>
<evidence type="ECO:0000313" key="7">
    <source>
        <dbReference type="EMBL" id="RID87873.1"/>
    </source>
</evidence>
<dbReference type="PANTHER" id="PTHR21716:SF68">
    <property type="entry name" value="TRANSPORT PROTEIN YTVI-RELATED"/>
    <property type="match status" value="1"/>
</dbReference>
<feature type="transmembrane region" description="Helical" evidence="6">
    <location>
        <begin position="208"/>
        <end position="235"/>
    </location>
</feature>
<feature type="transmembrane region" description="Helical" evidence="6">
    <location>
        <begin position="315"/>
        <end position="337"/>
    </location>
</feature>
<feature type="transmembrane region" description="Helical" evidence="6">
    <location>
        <begin position="159"/>
        <end position="180"/>
    </location>
</feature>
<feature type="transmembrane region" description="Helical" evidence="6">
    <location>
        <begin position="9"/>
        <end position="27"/>
    </location>
</feature>
<evidence type="ECO:0000256" key="5">
    <source>
        <dbReference type="ARBA" id="ARBA00023136"/>
    </source>
</evidence>
<feature type="transmembrane region" description="Helical" evidence="6">
    <location>
        <begin position="275"/>
        <end position="295"/>
    </location>
</feature>
<dbReference type="NCBIfam" id="TIGR02872">
    <property type="entry name" value="spore_ytvI"/>
    <property type="match status" value="1"/>
</dbReference>
<gene>
    <name evidence="7" type="primary">ytvI</name>
    <name evidence="7" type="ORF">D1970_03285</name>
</gene>
<comment type="subcellular location">
    <subcellularLocation>
        <location evidence="1">Membrane</location>
        <topology evidence="1">Multi-pass membrane protein</topology>
    </subcellularLocation>
</comment>
<dbReference type="Pfam" id="PF01594">
    <property type="entry name" value="AI-2E_transport"/>
    <property type="match status" value="1"/>
</dbReference>
<comment type="similarity">
    <text evidence="2">Belongs to the autoinducer-2 exporter (AI-2E) (TC 2.A.86) family.</text>
</comment>
<name>A0A398BKH4_9BACI</name>
<dbReference type="AlphaFoldDB" id="A0A398BKH4"/>
<keyword evidence="5 6" id="KW-0472">Membrane</keyword>
<keyword evidence="3 6" id="KW-0812">Transmembrane</keyword>
<dbReference type="PANTHER" id="PTHR21716">
    <property type="entry name" value="TRANSMEMBRANE PROTEIN"/>
    <property type="match status" value="1"/>
</dbReference>
<evidence type="ECO:0000256" key="4">
    <source>
        <dbReference type="ARBA" id="ARBA00022989"/>
    </source>
</evidence>
<reference evidence="7 8" key="1">
    <citation type="submission" date="2018-08" db="EMBL/GenBank/DDBJ databases">
        <title>Bacillus jemisoniae sp. nov., Bacillus chryseoplanitiae sp. nov., Bacillus resnikiae sp. nov., and Bacillus frankliniae sp. nov., isolated from Viking spacecraft and associated surfaces.</title>
        <authorList>
            <person name="Seuylemezian A."/>
            <person name="Vaishampayan P."/>
        </authorList>
    </citation>
    <scope>NUCLEOTIDE SEQUENCE [LARGE SCALE GENOMIC DNA]</scope>
    <source>
        <strain evidence="7 8">JJ-247</strain>
    </source>
</reference>
<dbReference type="GO" id="GO:0016020">
    <property type="term" value="C:membrane"/>
    <property type="evidence" value="ECO:0007669"/>
    <property type="project" value="UniProtKB-SubCell"/>
</dbReference>
<dbReference type="GO" id="GO:0055085">
    <property type="term" value="P:transmembrane transport"/>
    <property type="evidence" value="ECO:0007669"/>
    <property type="project" value="TreeGrafter"/>
</dbReference>
<feature type="transmembrane region" description="Helical" evidence="6">
    <location>
        <begin position="241"/>
        <end position="268"/>
    </location>
</feature>
<proteinExistence type="inferred from homology"/>
<feature type="transmembrane region" description="Helical" evidence="6">
    <location>
        <begin position="62"/>
        <end position="80"/>
    </location>
</feature>
<evidence type="ECO:0000256" key="1">
    <source>
        <dbReference type="ARBA" id="ARBA00004141"/>
    </source>
</evidence>
<protein>
    <submittedName>
        <fullName evidence="7">Sporulation integral membrane protein YtvI</fullName>
    </submittedName>
</protein>
<keyword evidence="4 6" id="KW-1133">Transmembrane helix</keyword>
<evidence type="ECO:0000256" key="2">
    <source>
        <dbReference type="ARBA" id="ARBA00009773"/>
    </source>
</evidence>
<sequence>MKKILTKKNLYLAGWIIASILFIYIILPVSVPLTVALISAIILEPAVGFLQNRFSLKRKSSVLIVFISFVVIFGAAGSFLTTRLIAESINIINNAPRYINDITTVWFDIQDRFINAAKELPDEVVLEISRRTDEFLATASNDLLAYLNINNIKVLLTNIPSYLISFLVYLIALFLFLLDLPRLRKSVYRHLHERTAEKVNFISSRLSYVLFGFIKAQFLVSLIIFAVSFMSLSFIVPKTAFFISVVIWAIDFIPVIGSIIILGPWALFHLLAGNLALGIKLAILAAVLLIIRRTVKPKLMGTQIGLSALSTLVTMYLGIKVLGLWGFLIGPMILIIFNTAKEAGLIKANFKI</sequence>